<organism evidence="3 4">
    <name type="scientific">Candidatus Azambacteria bacterium RIFCSPLOWO2_01_FULL_46_25</name>
    <dbReference type="NCBI Taxonomy" id="1797298"/>
    <lineage>
        <taxon>Bacteria</taxon>
        <taxon>Candidatus Azamiibacteriota</taxon>
    </lineage>
</organism>
<keyword evidence="2" id="KW-0732">Signal</keyword>
<protein>
    <recommendedName>
        <fullName evidence="5">Transglycosylase SLT domain-containing protein</fullName>
    </recommendedName>
</protein>
<dbReference type="Gene3D" id="6.10.250.3150">
    <property type="match status" value="1"/>
</dbReference>
<dbReference type="Proteomes" id="UP000176650">
    <property type="component" value="Unassembled WGS sequence"/>
</dbReference>
<evidence type="ECO:0000313" key="4">
    <source>
        <dbReference type="Proteomes" id="UP000176650"/>
    </source>
</evidence>
<dbReference type="EMBL" id="MEYS01000002">
    <property type="protein sequence ID" value="OGD34067.1"/>
    <property type="molecule type" value="Genomic_DNA"/>
</dbReference>
<feature type="chain" id="PRO_5009517985" description="Transglycosylase SLT domain-containing protein" evidence="2">
    <location>
        <begin position="17"/>
        <end position="438"/>
    </location>
</feature>
<gene>
    <name evidence="3" type="ORF">A2988_01105</name>
</gene>
<evidence type="ECO:0008006" key="5">
    <source>
        <dbReference type="Google" id="ProtNLM"/>
    </source>
</evidence>
<dbReference type="AlphaFoldDB" id="A0A1F5BTZ6"/>
<dbReference type="Gene3D" id="1.10.530.10">
    <property type="match status" value="1"/>
</dbReference>
<keyword evidence="1" id="KW-0175">Coiled coil</keyword>
<evidence type="ECO:0000256" key="1">
    <source>
        <dbReference type="SAM" id="Coils"/>
    </source>
</evidence>
<feature type="coiled-coil region" evidence="1">
    <location>
        <begin position="25"/>
        <end position="115"/>
    </location>
</feature>
<accession>A0A1F5BTZ6</accession>
<name>A0A1F5BTZ6_9BACT</name>
<comment type="caution">
    <text evidence="3">The sequence shown here is derived from an EMBL/GenBank/DDBJ whole genome shotgun (WGS) entry which is preliminary data.</text>
</comment>
<evidence type="ECO:0000313" key="3">
    <source>
        <dbReference type="EMBL" id="OGD34067.1"/>
    </source>
</evidence>
<evidence type="ECO:0000256" key="2">
    <source>
        <dbReference type="SAM" id="SignalP"/>
    </source>
</evidence>
<reference evidence="3 4" key="1">
    <citation type="journal article" date="2016" name="Nat. Commun.">
        <title>Thousands of microbial genomes shed light on interconnected biogeochemical processes in an aquifer system.</title>
        <authorList>
            <person name="Anantharaman K."/>
            <person name="Brown C.T."/>
            <person name="Hug L.A."/>
            <person name="Sharon I."/>
            <person name="Castelle C.J."/>
            <person name="Probst A.J."/>
            <person name="Thomas B.C."/>
            <person name="Singh A."/>
            <person name="Wilkins M.J."/>
            <person name="Karaoz U."/>
            <person name="Brodie E.L."/>
            <person name="Williams K.H."/>
            <person name="Hubbard S.S."/>
            <person name="Banfield J.F."/>
        </authorList>
    </citation>
    <scope>NUCLEOTIDE SEQUENCE [LARGE SCALE GENOMIC DNA]</scope>
</reference>
<dbReference type="InterPro" id="IPR023346">
    <property type="entry name" value="Lysozyme-like_dom_sf"/>
</dbReference>
<proteinExistence type="predicted"/>
<dbReference type="STRING" id="1797298.A2988_01105"/>
<sequence>MAVVSFCMISLFAAQAGVFAETSVSGQLQEQKTELEQQLADIEKQIADFERQLTGIQSEKNTLANKIKQLKTQSAALALKIKQTAIEIEKTAGEIRQTQSAIDQNNEKIASLKDKIGSLIRMLYEQDRRSLVDAVLSEASFSGMYTELRNVQKLNQGLADILGQIQLQTVILEGNRSELADKKEEQQSFAAIIALQNQKLARSITDQNALLAQTKGKESNYQAALKDTKKKAMEIRGRIYDLFNVGKQITFGEAVQIAEWASSQSGVRAAFLLAVLTQESNLGKNVGTCNRPGDPASKGWRVIMKPTRDQEPFKVITKELGLNPDVTPVSCPMRDSAGNQMGWGGAMGPAQFIPSTWMGFKDKVTALTGKPADPWDIRDAFLAAALKLKSGGAGTQSGEWAAAMRYFSGSTNLKYRFYGDNVALLAAQYQNDIDDLNK</sequence>
<feature type="signal peptide" evidence="2">
    <location>
        <begin position="1"/>
        <end position="16"/>
    </location>
</feature>
<dbReference type="SUPFAM" id="SSF53955">
    <property type="entry name" value="Lysozyme-like"/>
    <property type="match status" value="1"/>
</dbReference>